<keyword evidence="3" id="KW-1185">Reference proteome</keyword>
<dbReference type="EMBL" id="CP042806">
    <property type="protein sequence ID" value="QEE28393.1"/>
    <property type="molecule type" value="Genomic_DNA"/>
</dbReference>
<dbReference type="AlphaFoldDB" id="A0A5B9E814"/>
<protein>
    <submittedName>
        <fullName evidence="2">Uncharacterized protein</fullName>
    </submittedName>
</protein>
<reference evidence="2 3" key="1">
    <citation type="submission" date="2019-08" db="EMBL/GenBank/DDBJ databases">
        <title>Complete genome sequence of Terriglobus albidus strain ORNL.</title>
        <authorList>
            <person name="Podar M."/>
        </authorList>
    </citation>
    <scope>NUCLEOTIDE SEQUENCE [LARGE SCALE GENOMIC DNA]</scope>
    <source>
        <strain evidence="2 3">ORNL</strain>
    </source>
</reference>
<proteinExistence type="predicted"/>
<evidence type="ECO:0000256" key="1">
    <source>
        <dbReference type="SAM" id="Phobius"/>
    </source>
</evidence>
<feature type="transmembrane region" description="Helical" evidence="1">
    <location>
        <begin position="46"/>
        <end position="69"/>
    </location>
</feature>
<gene>
    <name evidence="2" type="ORF">FTW19_10500</name>
</gene>
<sequence>MNFRLALSIILVVSEFLASDIFYVFNPLGPVCSRFATKWDYINEHFVVVAGIWALIALVTAFLTSPLTWQNLRRSDEMQKGFFYAGLVGLAVDGVGSAYQRWVATIDMSVHTWTRWGLIMNASLRTLLWLVIYTGMSIAFVIWAKKREADFLE</sequence>
<keyword evidence="1" id="KW-1133">Transmembrane helix</keyword>
<keyword evidence="1" id="KW-0472">Membrane</keyword>
<keyword evidence="1" id="KW-0812">Transmembrane</keyword>
<feature type="transmembrane region" description="Helical" evidence="1">
    <location>
        <begin position="122"/>
        <end position="144"/>
    </location>
</feature>
<dbReference type="KEGG" id="talb:FTW19_10500"/>
<dbReference type="RefSeq" id="WP_147647583.1">
    <property type="nucleotide sequence ID" value="NZ_CP042806.1"/>
</dbReference>
<name>A0A5B9E814_9BACT</name>
<dbReference type="Proteomes" id="UP000321820">
    <property type="component" value="Chromosome"/>
</dbReference>
<feature type="transmembrane region" description="Helical" evidence="1">
    <location>
        <begin position="81"/>
        <end position="102"/>
    </location>
</feature>
<evidence type="ECO:0000313" key="3">
    <source>
        <dbReference type="Proteomes" id="UP000321820"/>
    </source>
</evidence>
<organism evidence="2 3">
    <name type="scientific">Terriglobus albidus</name>
    <dbReference type="NCBI Taxonomy" id="1592106"/>
    <lineage>
        <taxon>Bacteria</taxon>
        <taxon>Pseudomonadati</taxon>
        <taxon>Acidobacteriota</taxon>
        <taxon>Terriglobia</taxon>
        <taxon>Terriglobales</taxon>
        <taxon>Acidobacteriaceae</taxon>
        <taxon>Terriglobus</taxon>
    </lineage>
</organism>
<accession>A0A5B9E814</accession>
<evidence type="ECO:0000313" key="2">
    <source>
        <dbReference type="EMBL" id="QEE28393.1"/>
    </source>
</evidence>